<dbReference type="InterPro" id="IPR052027">
    <property type="entry name" value="PspC"/>
</dbReference>
<dbReference type="OrthoDB" id="7359894at2"/>
<feature type="compositionally biased region" description="Low complexity" evidence="6">
    <location>
        <begin position="91"/>
        <end position="108"/>
    </location>
</feature>
<accession>A0A1H3M2R0</accession>
<keyword evidence="3 7" id="KW-0812">Transmembrane</keyword>
<feature type="compositionally biased region" description="Low complexity" evidence="6">
    <location>
        <begin position="123"/>
        <end position="148"/>
    </location>
</feature>
<dbReference type="AlphaFoldDB" id="A0A1H3M2R0"/>
<protein>
    <submittedName>
        <fullName evidence="9">Phage shock protein C (PspC) family protein</fullName>
    </submittedName>
</protein>
<proteinExistence type="predicted"/>
<evidence type="ECO:0000313" key="9">
    <source>
        <dbReference type="EMBL" id="SDY71002.1"/>
    </source>
</evidence>
<dbReference type="EMBL" id="FNQB01000001">
    <property type="protein sequence ID" value="SDY71002.1"/>
    <property type="molecule type" value="Genomic_DNA"/>
</dbReference>
<dbReference type="PANTHER" id="PTHR33885">
    <property type="entry name" value="PHAGE SHOCK PROTEIN C"/>
    <property type="match status" value="1"/>
</dbReference>
<keyword evidence="2" id="KW-1003">Cell membrane</keyword>
<name>A0A1H3M2R0_9ACTN</name>
<keyword evidence="10" id="KW-1185">Reference proteome</keyword>
<organism evidence="9 10">
    <name type="scientific">Asanoa ishikariensis</name>
    <dbReference type="NCBI Taxonomy" id="137265"/>
    <lineage>
        <taxon>Bacteria</taxon>
        <taxon>Bacillati</taxon>
        <taxon>Actinomycetota</taxon>
        <taxon>Actinomycetes</taxon>
        <taxon>Micromonosporales</taxon>
        <taxon>Micromonosporaceae</taxon>
        <taxon>Asanoa</taxon>
    </lineage>
</organism>
<feature type="domain" description="Phage shock protein PspC N-terminal" evidence="8">
    <location>
        <begin position="10"/>
        <end position="67"/>
    </location>
</feature>
<feature type="region of interest" description="Disordered" evidence="6">
    <location>
        <begin position="72"/>
        <end position="148"/>
    </location>
</feature>
<keyword evidence="5 7" id="KW-0472">Membrane</keyword>
<evidence type="ECO:0000256" key="1">
    <source>
        <dbReference type="ARBA" id="ARBA00004162"/>
    </source>
</evidence>
<dbReference type="GO" id="GO:0005886">
    <property type="term" value="C:plasma membrane"/>
    <property type="evidence" value="ECO:0007669"/>
    <property type="project" value="UniProtKB-SubCell"/>
</dbReference>
<dbReference type="Pfam" id="PF04024">
    <property type="entry name" value="PspC"/>
    <property type="match status" value="1"/>
</dbReference>
<evidence type="ECO:0000256" key="2">
    <source>
        <dbReference type="ARBA" id="ARBA00022475"/>
    </source>
</evidence>
<keyword evidence="4 7" id="KW-1133">Transmembrane helix</keyword>
<evidence type="ECO:0000256" key="6">
    <source>
        <dbReference type="SAM" id="MobiDB-lite"/>
    </source>
</evidence>
<comment type="subcellular location">
    <subcellularLocation>
        <location evidence="1">Cell membrane</location>
        <topology evidence="1">Single-pass membrane protein</topology>
    </subcellularLocation>
</comment>
<evidence type="ECO:0000259" key="8">
    <source>
        <dbReference type="Pfam" id="PF04024"/>
    </source>
</evidence>
<evidence type="ECO:0000256" key="5">
    <source>
        <dbReference type="ARBA" id="ARBA00023136"/>
    </source>
</evidence>
<dbReference type="Proteomes" id="UP000199632">
    <property type="component" value="Unassembled WGS sequence"/>
</dbReference>
<gene>
    <name evidence="9" type="ORF">SAMN05421684_1151</name>
</gene>
<evidence type="ECO:0000256" key="7">
    <source>
        <dbReference type="SAM" id="Phobius"/>
    </source>
</evidence>
<reference evidence="10" key="1">
    <citation type="submission" date="2016-10" db="EMBL/GenBank/DDBJ databases">
        <authorList>
            <person name="Varghese N."/>
            <person name="Submissions S."/>
        </authorList>
    </citation>
    <scope>NUCLEOTIDE SEQUENCE [LARGE SCALE GENOMIC DNA]</scope>
    <source>
        <strain evidence="10">DSM 44718</strain>
    </source>
</reference>
<dbReference type="PANTHER" id="PTHR33885:SF3">
    <property type="entry name" value="PHAGE SHOCK PROTEIN C"/>
    <property type="match status" value="1"/>
</dbReference>
<evidence type="ECO:0000256" key="3">
    <source>
        <dbReference type="ARBA" id="ARBA00022692"/>
    </source>
</evidence>
<dbReference type="InterPro" id="IPR007168">
    <property type="entry name" value="Phageshock_PspC_N"/>
</dbReference>
<sequence length="148" mass="15603">MTTSANPPYKQLRRTTDDKIIAGVCGGLGRYFGVDPVLMRVIFAVTVVLTGGLALLAYPVLWFLMPEDRQAAGAWGPGGGAPADWQAQTRGGSYYQPPTYPGQQPGPQASYVEPTYPTPNAQPPTTGTGFGTGTNTNEGDDPNTTPRA</sequence>
<feature type="transmembrane region" description="Helical" evidence="7">
    <location>
        <begin position="41"/>
        <end position="64"/>
    </location>
</feature>
<evidence type="ECO:0000256" key="4">
    <source>
        <dbReference type="ARBA" id="ARBA00022989"/>
    </source>
</evidence>
<evidence type="ECO:0000313" key="10">
    <source>
        <dbReference type="Proteomes" id="UP000199632"/>
    </source>
</evidence>
<dbReference type="STRING" id="137265.SAMN05421684_1151"/>